<keyword evidence="4" id="KW-1185">Reference proteome</keyword>
<proteinExistence type="predicted"/>
<sequence length="210" mass="24143">MPRLPPGFGEEAFWSQPIGQGPPSMQAKTAFLGHPSAVEAKEEPPPPRCYNRQGQVCNMSALPEDEEKEAVLNKRMERLQADMQLRPKMYLGSQDVMSQVDKANALSAEELKNMEANAEAYEVAHMEFVKAYLGYRKELLNWKSATRGLEDDYALHCRPFHDVTMECERKWRSAMRMWAAREPLPACMVGVVTPYVRHPRPPQSWMEWLF</sequence>
<accession>A0A1Q9D0G8</accession>
<feature type="region of interest" description="Disordered" evidence="2">
    <location>
        <begin position="1"/>
        <end position="28"/>
    </location>
</feature>
<evidence type="ECO:0000313" key="3">
    <source>
        <dbReference type="EMBL" id="OLP88654.1"/>
    </source>
</evidence>
<dbReference type="OrthoDB" id="423995at2759"/>
<name>A0A1Q9D0G8_SYMMI</name>
<keyword evidence="1" id="KW-0175">Coiled coil</keyword>
<evidence type="ECO:0000313" key="4">
    <source>
        <dbReference type="Proteomes" id="UP000186817"/>
    </source>
</evidence>
<dbReference type="AlphaFoldDB" id="A0A1Q9D0G8"/>
<evidence type="ECO:0000256" key="2">
    <source>
        <dbReference type="SAM" id="MobiDB-lite"/>
    </source>
</evidence>
<comment type="caution">
    <text evidence="3">The sequence shown here is derived from an EMBL/GenBank/DDBJ whole genome shotgun (WGS) entry which is preliminary data.</text>
</comment>
<gene>
    <name evidence="3" type="ORF">AK812_SmicGene29974</name>
</gene>
<evidence type="ECO:0000256" key="1">
    <source>
        <dbReference type="SAM" id="Coils"/>
    </source>
</evidence>
<dbReference type="Proteomes" id="UP000186817">
    <property type="component" value="Unassembled WGS sequence"/>
</dbReference>
<reference evidence="3 4" key="1">
    <citation type="submission" date="2016-02" db="EMBL/GenBank/DDBJ databases">
        <title>Genome analysis of coral dinoflagellate symbionts highlights evolutionary adaptations to a symbiotic lifestyle.</title>
        <authorList>
            <person name="Aranda M."/>
            <person name="Li Y."/>
            <person name="Liew Y.J."/>
            <person name="Baumgarten S."/>
            <person name="Simakov O."/>
            <person name="Wilson M."/>
            <person name="Piel J."/>
            <person name="Ashoor H."/>
            <person name="Bougouffa S."/>
            <person name="Bajic V.B."/>
            <person name="Ryu T."/>
            <person name="Ravasi T."/>
            <person name="Bayer T."/>
            <person name="Micklem G."/>
            <person name="Kim H."/>
            <person name="Bhak J."/>
            <person name="Lajeunesse T.C."/>
            <person name="Voolstra C.R."/>
        </authorList>
    </citation>
    <scope>NUCLEOTIDE SEQUENCE [LARGE SCALE GENOMIC DNA]</scope>
    <source>
        <strain evidence="3 4">CCMP2467</strain>
    </source>
</reference>
<protein>
    <submittedName>
        <fullName evidence="3">Uncharacterized protein</fullName>
    </submittedName>
</protein>
<feature type="coiled-coil region" evidence="1">
    <location>
        <begin position="62"/>
        <end position="124"/>
    </location>
</feature>
<organism evidence="3 4">
    <name type="scientific">Symbiodinium microadriaticum</name>
    <name type="common">Dinoflagellate</name>
    <name type="synonym">Zooxanthella microadriatica</name>
    <dbReference type="NCBI Taxonomy" id="2951"/>
    <lineage>
        <taxon>Eukaryota</taxon>
        <taxon>Sar</taxon>
        <taxon>Alveolata</taxon>
        <taxon>Dinophyceae</taxon>
        <taxon>Suessiales</taxon>
        <taxon>Symbiodiniaceae</taxon>
        <taxon>Symbiodinium</taxon>
    </lineage>
</organism>
<dbReference type="EMBL" id="LSRX01000802">
    <property type="protein sequence ID" value="OLP88654.1"/>
    <property type="molecule type" value="Genomic_DNA"/>
</dbReference>